<reference evidence="1 2" key="1">
    <citation type="submission" date="2020-10" db="EMBL/GenBank/DDBJ databases">
        <title>Complete genome sequence of Paludibaculum fermentans P105T, a facultatively anaerobic acidobacterium capable of dissimilatory Fe(III) reduction.</title>
        <authorList>
            <person name="Dedysh S.N."/>
            <person name="Beletsky A.V."/>
            <person name="Kulichevskaya I.S."/>
            <person name="Mardanov A.V."/>
            <person name="Ravin N.V."/>
        </authorList>
    </citation>
    <scope>NUCLEOTIDE SEQUENCE [LARGE SCALE GENOMIC DNA]</scope>
    <source>
        <strain evidence="1 2">P105</strain>
    </source>
</reference>
<dbReference type="RefSeq" id="WP_194451712.1">
    <property type="nucleotide sequence ID" value="NZ_CP063849.1"/>
</dbReference>
<accession>A0A7S7NUG8</accession>
<organism evidence="1 2">
    <name type="scientific">Paludibaculum fermentans</name>
    <dbReference type="NCBI Taxonomy" id="1473598"/>
    <lineage>
        <taxon>Bacteria</taxon>
        <taxon>Pseudomonadati</taxon>
        <taxon>Acidobacteriota</taxon>
        <taxon>Terriglobia</taxon>
        <taxon>Bryobacterales</taxon>
        <taxon>Bryobacteraceae</taxon>
        <taxon>Paludibaculum</taxon>
    </lineage>
</organism>
<evidence type="ECO:0000313" key="1">
    <source>
        <dbReference type="EMBL" id="QOY90050.1"/>
    </source>
</evidence>
<dbReference type="KEGG" id="pfer:IRI77_08880"/>
<dbReference type="Proteomes" id="UP000593892">
    <property type="component" value="Chromosome"/>
</dbReference>
<proteinExistence type="predicted"/>
<keyword evidence="2" id="KW-1185">Reference proteome</keyword>
<name>A0A7S7NUG8_PALFE</name>
<gene>
    <name evidence="1" type="ORF">IRI77_08880</name>
</gene>
<dbReference type="AlphaFoldDB" id="A0A7S7NUG8"/>
<evidence type="ECO:0000313" key="2">
    <source>
        <dbReference type="Proteomes" id="UP000593892"/>
    </source>
</evidence>
<dbReference type="EMBL" id="CP063849">
    <property type="protein sequence ID" value="QOY90050.1"/>
    <property type="molecule type" value="Genomic_DNA"/>
</dbReference>
<protein>
    <submittedName>
        <fullName evidence="1">Uncharacterized protein</fullName>
    </submittedName>
</protein>
<sequence>MGKWRGRICTIRPRGPEAAVVEQKEQRKENIVNLPRDQRLELEESWRSKLQAASVRFHAATERYRRMLEEHSDELAMMPASTDAVVRALQEESEARVEYGRILRMFTDLTMYDKFPEGESAAASGRR</sequence>